<sequence>MVSQLKHLGQGKREAKNGCNNGLKYYVFEEGGSVLGYELNRSQVDILAGELAVKLGRKGTDVKLSNNWHYGFLNRRKDRLSVMKPRSLTSTRAECFTKDRVDKYFDEVDATLEKYDLKSKPHLIYNIDETGLQSEHRPVSVISSKAGKLQAITSPKSATTTLIGCVNAVGNSLPPFLVFKGKRLNPELLNGSSPGTGYGIRVFKWNSFPKKTGISPFNRNAVPDEKFIPSESFINKRTGGKQVKIERSALKYQDVGRYTGTISTKINK</sequence>
<reference evidence="1 2" key="1">
    <citation type="submission" date="2022-12" db="EMBL/GenBank/DDBJ databases">
        <title>Chromosome-level genome of Tegillarca granosa.</title>
        <authorList>
            <person name="Kim J."/>
        </authorList>
    </citation>
    <scope>NUCLEOTIDE SEQUENCE [LARGE SCALE GENOMIC DNA]</scope>
    <source>
        <strain evidence="1">Teg-2019</strain>
        <tissue evidence="1">Adductor muscle</tissue>
    </source>
</reference>
<comment type="caution">
    <text evidence="1">The sequence shown here is derived from an EMBL/GenBank/DDBJ whole genome shotgun (WGS) entry which is preliminary data.</text>
</comment>
<evidence type="ECO:0008006" key="3">
    <source>
        <dbReference type="Google" id="ProtNLM"/>
    </source>
</evidence>
<gene>
    <name evidence="1" type="ORF">KUTeg_016964</name>
</gene>
<accession>A0ABQ9ENA7</accession>
<name>A0ABQ9ENA7_TEGGR</name>
<organism evidence="1 2">
    <name type="scientific">Tegillarca granosa</name>
    <name type="common">Malaysian cockle</name>
    <name type="synonym">Anadara granosa</name>
    <dbReference type="NCBI Taxonomy" id="220873"/>
    <lineage>
        <taxon>Eukaryota</taxon>
        <taxon>Metazoa</taxon>
        <taxon>Spiralia</taxon>
        <taxon>Lophotrochozoa</taxon>
        <taxon>Mollusca</taxon>
        <taxon>Bivalvia</taxon>
        <taxon>Autobranchia</taxon>
        <taxon>Pteriomorphia</taxon>
        <taxon>Arcoida</taxon>
        <taxon>Arcoidea</taxon>
        <taxon>Arcidae</taxon>
        <taxon>Tegillarca</taxon>
    </lineage>
</organism>
<proteinExistence type="predicted"/>
<dbReference type="EMBL" id="JARBDR010000813">
    <property type="protein sequence ID" value="KAJ8306419.1"/>
    <property type="molecule type" value="Genomic_DNA"/>
</dbReference>
<evidence type="ECO:0000313" key="2">
    <source>
        <dbReference type="Proteomes" id="UP001217089"/>
    </source>
</evidence>
<dbReference type="Proteomes" id="UP001217089">
    <property type="component" value="Unassembled WGS sequence"/>
</dbReference>
<keyword evidence="2" id="KW-1185">Reference proteome</keyword>
<protein>
    <recommendedName>
        <fullName evidence="3">HTH CENPB-type domain-containing protein</fullName>
    </recommendedName>
</protein>
<evidence type="ECO:0000313" key="1">
    <source>
        <dbReference type="EMBL" id="KAJ8306419.1"/>
    </source>
</evidence>